<accession>A0ABZ2BIB2</accession>
<gene>
    <name evidence="1" type="ORF">RB548_29950</name>
</gene>
<proteinExistence type="predicted"/>
<organism evidence="1 2">
    <name type="scientific">Sinorhizobium chiapasense</name>
    <dbReference type="NCBI Taxonomy" id="501572"/>
    <lineage>
        <taxon>Bacteria</taxon>
        <taxon>Pseudomonadati</taxon>
        <taxon>Pseudomonadota</taxon>
        <taxon>Alphaproteobacteria</taxon>
        <taxon>Hyphomicrobiales</taxon>
        <taxon>Rhizobiaceae</taxon>
        <taxon>Sinorhizobium/Ensifer group</taxon>
        <taxon>Sinorhizobium</taxon>
    </lineage>
</organism>
<reference evidence="1" key="1">
    <citation type="submission" date="2023-08" db="EMBL/GenBank/DDBJ databases">
        <title>Complete genome sequence of Sinorhizobium chiapanecum ITTG S70 isolated from Acaciella angustissima nodules in Chiapas-Mexico.</title>
        <authorList>
            <person name="Rincon-Rosales R."/>
            <person name="Rogel M.A."/>
            <person name="Rincon-Medina C.I."/>
            <person name="Guerrero G."/>
            <person name="Manzano-Gomez L.A."/>
            <person name="Lopez-Lopez A."/>
            <person name="Rincon Molina F.A."/>
            <person name="Martinez-Romero E."/>
        </authorList>
    </citation>
    <scope>NUCLEOTIDE SEQUENCE</scope>
    <source>
        <strain evidence="1">ITTG S70</strain>
        <plasmid evidence="1">pSchITTGS70d</plasmid>
    </source>
</reference>
<keyword evidence="2" id="KW-1185">Reference proteome</keyword>
<dbReference type="EMBL" id="CP133152">
    <property type="protein sequence ID" value="WVT06996.1"/>
    <property type="molecule type" value="Genomic_DNA"/>
</dbReference>
<dbReference type="RefSeq" id="WP_331376017.1">
    <property type="nucleotide sequence ID" value="NZ_CP133152.1"/>
</dbReference>
<evidence type="ECO:0000313" key="1">
    <source>
        <dbReference type="EMBL" id="WVT06996.1"/>
    </source>
</evidence>
<name>A0ABZ2BIB2_9HYPH</name>
<keyword evidence="1" id="KW-0614">Plasmid</keyword>
<dbReference type="Proteomes" id="UP001432360">
    <property type="component" value="Plasmid pSchITTGS70d"/>
</dbReference>
<geneLocation type="plasmid" evidence="1 2">
    <name>pSchITTGS70d</name>
</geneLocation>
<protein>
    <submittedName>
        <fullName evidence="1">Uncharacterized protein</fullName>
    </submittedName>
</protein>
<evidence type="ECO:0000313" key="2">
    <source>
        <dbReference type="Proteomes" id="UP001432360"/>
    </source>
</evidence>
<sequence>MAWKTCEVTWAGPTETGGIFIALKATDGSFERWFQAFPGMQKEMLATALCAMSTGMRVEAALPDSLQEYGVIERLYVRQWVPPA</sequence>